<gene>
    <name evidence="1" type="ORF">THSYN_03135</name>
</gene>
<proteinExistence type="predicted"/>
<dbReference type="AlphaFoldDB" id="A0A2K8U3E2"/>
<dbReference type="RefSeq" id="WP_100917864.1">
    <property type="nucleotide sequence ID" value="NZ_CP020370.1"/>
</dbReference>
<dbReference type="EMBL" id="CP020370">
    <property type="protein sequence ID" value="AUB80055.1"/>
    <property type="molecule type" value="Genomic_DNA"/>
</dbReference>
<keyword evidence="2" id="KW-1185">Reference proteome</keyword>
<evidence type="ECO:0000313" key="2">
    <source>
        <dbReference type="Proteomes" id="UP000232638"/>
    </source>
</evidence>
<sequence length="189" mass="20835">MDKTQFRSLALVGPLAILAIVAGCSPQPDGELKLQAGDEARPEVILRKFRLGTDDADRWLAQAVYDDGLAVMNRQVAPELRWGPAYKAFCYSAQLHPTAQSLWHCADVLVGSAQGMTGPEAPALRRAVLWRIAMLFTSALVLDQFDRGLTTEQRAQAQRDRDCIADYLSDHHGYRPRCGTAALLIDQAE</sequence>
<protein>
    <submittedName>
        <fullName evidence="1">Uncharacterized protein</fullName>
    </submittedName>
</protein>
<reference evidence="1 2" key="1">
    <citation type="submission" date="2017-03" db="EMBL/GenBank/DDBJ databases">
        <title>Complete genome sequence of Candidatus 'Thiodictyon syntrophicum' sp. nov. strain Cad16T, a photolithoautotroph purple sulfur bacterium isolated from an alpine meromictic lake.</title>
        <authorList>
            <person name="Luedin S.M."/>
            <person name="Pothier J.F."/>
            <person name="Danza F."/>
            <person name="Storelli N."/>
            <person name="Wittwer M."/>
            <person name="Tonolla M."/>
        </authorList>
    </citation>
    <scope>NUCLEOTIDE SEQUENCE [LARGE SCALE GENOMIC DNA]</scope>
    <source>
        <strain evidence="1 2">Cad16T</strain>
    </source>
</reference>
<dbReference type="PROSITE" id="PS51257">
    <property type="entry name" value="PROKAR_LIPOPROTEIN"/>
    <property type="match status" value="1"/>
</dbReference>
<evidence type="ECO:0000313" key="1">
    <source>
        <dbReference type="EMBL" id="AUB80055.1"/>
    </source>
</evidence>
<dbReference type="KEGG" id="tsy:THSYN_03135"/>
<organism evidence="1 2">
    <name type="scientific">Candidatus Thiodictyon syntrophicum</name>
    <dbReference type="NCBI Taxonomy" id="1166950"/>
    <lineage>
        <taxon>Bacteria</taxon>
        <taxon>Pseudomonadati</taxon>
        <taxon>Pseudomonadota</taxon>
        <taxon>Gammaproteobacteria</taxon>
        <taxon>Chromatiales</taxon>
        <taxon>Chromatiaceae</taxon>
        <taxon>Thiodictyon</taxon>
    </lineage>
</organism>
<name>A0A2K8U3E2_9GAMM</name>
<accession>A0A2K8U3E2</accession>
<dbReference type="Proteomes" id="UP000232638">
    <property type="component" value="Chromosome"/>
</dbReference>